<sequence length="361" mass="39248">MRKNPLNSRRPWSPSIFVDHWFHCHFTSSSPLATPAIFSPRARHITIAACSHAASRFCIATRAALVRMHWTTLPEVSMGTFVTARHAMFDGGPSTGRACGPRRPPVFGRGAGLLNLFACAHFPRSLTEQAPAVHPFAQSAHSIRRQAPVLKTRETTLLVFRLAKKQSPATPPLPHFADHCSGSLPHVMSFVDSLTAKNSHHHASPHRDSPGYTASFRHLRTTNRLFFANFFSRVFHKYTMETSTVKSNSRQQYGFVPILAEQTKRSTGVPKQARGSTSSSSAGAAPPNTPSVIAAIIRRHRSSPTSVRAPSLARIDAENAREGREARDSITNRRPPSAPLGVLSLLLPAAAAASSDAPAGE</sequence>
<reference evidence="2 3" key="1">
    <citation type="submission" date="2024-04" db="EMBL/GenBank/DDBJ databases">
        <title>Phyllosticta paracitricarpa is synonymous to the EU quarantine fungus P. citricarpa based on phylogenomic analyses.</title>
        <authorList>
            <consortium name="Lawrence Berkeley National Laboratory"/>
            <person name="Van Ingen-Buijs V.A."/>
            <person name="Van Westerhoven A.C."/>
            <person name="Haridas S."/>
            <person name="Skiadas P."/>
            <person name="Martin F."/>
            <person name="Groenewald J.Z."/>
            <person name="Crous P.W."/>
            <person name="Seidl M.F."/>
        </authorList>
    </citation>
    <scope>NUCLEOTIDE SEQUENCE [LARGE SCALE GENOMIC DNA]</scope>
    <source>
        <strain evidence="2 3">CBS 122670</strain>
    </source>
</reference>
<organism evidence="2 3">
    <name type="scientific">Phyllosticta citricarpa</name>
    <dbReference type="NCBI Taxonomy" id="55181"/>
    <lineage>
        <taxon>Eukaryota</taxon>
        <taxon>Fungi</taxon>
        <taxon>Dikarya</taxon>
        <taxon>Ascomycota</taxon>
        <taxon>Pezizomycotina</taxon>
        <taxon>Dothideomycetes</taxon>
        <taxon>Dothideomycetes incertae sedis</taxon>
        <taxon>Botryosphaeriales</taxon>
        <taxon>Phyllostictaceae</taxon>
        <taxon>Phyllosticta</taxon>
    </lineage>
</organism>
<dbReference type="EMBL" id="JBBPDW010000006">
    <property type="protein sequence ID" value="KAK7551721.1"/>
    <property type="molecule type" value="Genomic_DNA"/>
</dbReference>
<name>A0ABR1MKJ8_9PEZI</name>
<feature type="compositionally biased region" description="Basic and acidic residues" evidence="1">
    <location>
        <begin position="315"/>
        <end position="331"/>
    </location>
</feature>
<feature type="region of interest" description="Disordered" evidence="1">
    <location>
        <begin position="264"/>
        <end position="339"/>
    </location>
</feature>
<comment type="caution">
    <text evidence="2">The sequence shown here is derived from an EMBL/GenBank/DDBJ whole genome shotgun (WGS) entry which is preliminary data.</text>
</comment>
<evidence type="ECO:0000313" key="3">
    <source>
        <dbReference type="Proteomes" id="UP001365128"/>
    </source>
</evidence>
<evidence type="ECO:0000313" key="2">
    <source>
        <dbReference type="EMBL" id="KAK7551721.1"/>
    </source>
</evidence>
<feature type="compositionally biased region" description="Low complexity" evidence="1">
    <location>
        <begin position="275"/>
        <end position="286"/>
    </location>
</feature>
<proteinExistence type="predicted"/>
<dbReference type="Proteomes" id="UP001365128">
    <property type="component" value="Unassembled WGS sequence"/>
</dbReference>
<gene>
    <name evidence="2" type="ORF">IWX46DRAFT_671362</name>
</gene>
<evidence type="ECO:0000256" key="1">
    <source>
        <dbReference type="SAM" id="MobiDB-lite"/>
    </source>
</evidence>
<keyword evidence="3" id="KW-1185">Reference proteome</keyword>
<protein>
    <submittedName>
        <fullName evidence="2">Uncharacterized protein</fullName>
    </submittedName>
</protein>
<accession>A0ABR1MKJ8</accession>